<dbReference type="OrthoDB" id="3638028at2"/>
<evidence type="ECO:0000313" key="1">
    <source>
        <dbReference type="EMBL" id="MBB2958901.1"/>
    </source>
</evidence>
<evidence type="ECO:0000313" key="2">
    <source>
        <dbReference type="Proteomes" id="UP000545286"/>
    </source>
</evidence>
<name>A0A7W4UQV6_9MICO</name>
<dbReference type="EMBL" id="JACHWJ010000005">
    <property type="protein sequence ID" value="MBB2958901.1"/>
    <property type="molecule type" value="Genomic_DNA"/>
</dbReference>
<organism evidence="1 2">
    <name type="scientific">Pseudoclavibacter helvolus</name>
    <dbReference type="NCBI Taxonomy" id="255205"/>
    <lineage>
        <taxon>Bacteria</taxon>
        <taxon>Bacillati</taxon>
        <taxon>Actinomycetota</taxon>
        <taxon>Actinomycetes</taxon>
        <taxon>Micrococcales</taxon>
        <taxon>Microbacteriaceae</taxon>
        <taxon>Pseudoclavibacter</taxon>
    </lineage>
</organism>
<protein>
    <submittedName>
        <fullName evidence="1">Uncharacterized protein</fullName>
    </submittedName>
</protein>
<accession>A0A7W4UQV6</accession>
<sequence>MALVLIPDDLVRRLTGRPADVGDDGDAWLARLPALIDERLDAWDLTGRR</sequence>
<comment type="caution">
    <text evidence="1">The sequence shown here is derived from an EMBL/GenBank/DDBJ whole genome shotgun (WGS) entry which is preliminary data.</text>
</comment>
<proteinExistence type="predicted"/>
<keyword evidence="2" id="KW-1185">Reference proteome</keyword>
<dbReference type="Proteomes" id="UP000545286">
    <property type="component" value="Unassembled WGS sequence"/>
</dbReference>
<reference evidence="1 2" key="1">
    <citation type="submission" date="2020-08" db="EMBL/GenBank/DDBJ databases">
        <title>Sequencing the genomes of 1000 actinobacteria strains.</title>
        <authorList>
            <person name="Klenk H.-P."/>
        </authorList>
    </citation>
    <scope>NUCLEOTIDE SEQUENCE [LARGE SCALE GENOMIC DNA]</scope>
    <source>
        <strain evidence="1 2">DSM 20419</strain>
    </source>
</reference>
<dbReference type="AlphaFoldDB" id="A0A7W4UQV6"/>
<gene>
    <name evidence="1" type="ORF">FHX72_003053</name>
</gene>
<dbReference type="RefSeq" id="WP_156475545.1">
    <property type="nucleotide sequence ID" value="NZ_CZJS01000063.1"/>
</dbReference>